<dbReference type="Gene3D" id="3.40.630.30">
    <property type="match status" value="1"/>
</dbReference>
<dbReference type="GO" id="GO:0035447">
    <property type="term" value="F:mycothiol synthase activity"/>
    <property type="evidence" value="ECO:0007669"/>
    <property type="project" value="UniProtKB-UniRule"/>
</dbReference>
<evidence type="ECO:0000313" key="7">
    <source>
        <dbReference type="Proteomes" id="UP000273119"/>
    </source>
</evidence>
<dbReference type="InterPro" id="IPR050276">
    <property type="entry name" value="MshD_Acetyltransferase"/>
</dbReference>
<dbReference type="AlphaFoldDB" id="A0A496PLV3"/>
<feature type="binding site" evidence="4">
    <location>
        <position position="47"/>
    </location>
    <ligand>
        <name>1D-myo-inositol 2-(L-cysteinylamino)-2-deoxy-alpha-D-glucopyranoside</name>
        <dbReference type="ChEBI" id="CHEBI:58887"/>
    </ligand>
</feature>
<feature type="binding site" evidence="4">
    <location>
        <begin position="261"/>
        <end position="263"/>
    </location>
    <ligand>
        <name>acetyl-CoA</name>
        <dbReference type="ChEBI" id="CHEBI:57288"/>
        <label>2</label>
    </ligand>
</feature>
<feature type="domain" description="N-acetyltransferase" evidence="5">
    <location>
        <begin position="17"/>
        <end position="160"/>
    </location>
</feature>
<comment type="subunit">
    <text evidence="4">Monomer.</text>
</comment>
<evidence type="ECO:0000256" key="1">
    <source>
        <dbReference type="ARBA" id="ARBA00022679"/>
    </source>
</evidence>
<dbReference type="NCBIfam" id="TIGR03448">
    <property type="entry name" value="mycothiol_MshD"/>
    <property type="match status" value="1"/>
</dbReference>
<organism evidence="6 7">
    <name type="scientific">Galactobacter caseinivorans</name>
    <dbReference type="NCBI Taxonomy" id="2676123"/>
    <lineage>
        <taxon>Bacteria</taxon>
        <taxon>Bacillati</taxon>
        <taxon>Actinomycetota</taxon>
        <taxon>Actinomycetes</taxon>
        <taxon>Micrococcales</taxon>
        <taxon>Micrococcaceae</taxon>
        <taxon>Galactobacter</taxon>
    </lineage>
</organism>
<keyword evidence="3 4" id="KW-0012">Acyltransferase</keyword>
<dbReference type="GO" id="GO:0008999">
    <property type="term" value="F:protein-N-terminal-alanine acetyltransferase activity"/>
    <property type="evidence" value="ECO:0007669"/>
    <property type="project" value="TreeGrafter"/>
</dbReference>
<name>A0A496PLV3_9MICC</name>
<feature type="binding site" evidence="4">
    <location>
        <position position="295"/>
    </location>
    <ligand>
        <name>1D-myo-inositol 2-(L-cysteinylamino)-2-deoxy-alpha-D-glucopyranoside</name>
        <dbReference type="ChEBI" id="CHEBI:58887"/>
    </ligand>
</feature>
<dbReference type="PROSITE" id="PS51186">
    <property type="entry name" value="GNAT"/>
    <property type="match status" value="2"/>
</dbReference>
<comment type="caution">
    <text evidence="6">The sequence shown here is derived from an EMBL/GenBank/DDBJ whole genome shotgun (WGS) entry which is preliminary data.</text>
</comment>
<dbReference type="EMBL" id="QQXL01000001">
    <property type="protein sequence ID" value="RKW71446.1"/>
    <property type="molecule type" value="Genomic_DNA"/>
</dbReference>
<dbReference type="InterPro" id="IPR000182">
    <property type="entry name" value="GNAT_dom"/>
</dbReference>
<gene>
    <name evidence="4 6" type="primary">mshD</name>
    <name evidence="6" type="ORF">DWQ67_00930</name>
</gene>
<feature type="binding site" evidence="4">
    <location>
        <begin position="268"/>
        <end position="274"/>
    </location>
    <ligand>
        <name>acetyl-CoA</name>
        <dbReference type="ChEBI" id="CHEBI:57288"/>
        <label>2</label>
    </ligand>
</feature>
<evidence type="ECO:0000259" key="5">
    <source>
        <dbReference type="PROSITE" id="PS51186"/>
    </source>
</evidence>
<feature type="binding site" evidence="4">
    <location>
        <position position="257"/>
    </location>
    <ligand>
        <name>1D-myo-inositol 2-(L-cysteinylamino)-2-deoxy-alpha-D-glucopyranoside</name>
        <dbReference type="ChEBI" id="CHEBI:58887"/>
    </ligand>
</feature>
<evidence type="ECO:0000256" key="4">
    <source>
        <dbReference type="HAMAP-Rule" id="MF_01698"/>
    </source>
</evidence>
<protein>
    <recommendedName>
        <fullName evidence="4">Mycothiol acetyltransferase</fullName>
        <shortName evidence="4">MSH acetyltransferase</shortName>
        <ecNumber evidence="4">2.3.1.189</ecNumber>
    </recommendedName>
    <alternativeName>
        <fullName evidence="4">Mycothiol synthase</fullName>
    </alternativeName>
</protein>
<dbReference type="PANTHER" id="PTHR43617:SF31">
    <property type="entry name" value="MYCOTHIOL ACETYLTRANSFERASE"/>
    <property type="match status" value="1"/>
</dbReference>
<keyword evidence="2 4" id="KW-0677">Repeat</keyword>
<feature type="domain" description="N-acetyltransferase" evidence="5">
    <location>
        <begin position="172"/>
        <end position="328"/>
    </location>
</feature>
<dbReference type="HAMAP" id="MF_01698">
    <property type="entry name" value="MshD"/>
    <property type="match status" value="1"/>
</dbReference>
<comment type="function">
    <text evidence="4">Catalyzes the transfer of acetyl from acetyl-CoA to desacetylmycothiol (Cys-GlcN-Ins) to form mycothiol.</text>
</comment>
<keyword evidence="7" id="KW-1185">Reference proteome</keyword>
<reference evidence="6 7" key="1">
    <citation type="submission" date="2018-07" db="EMBL/GenBank/DDBJ databases">
        <title>Arthrobacter sp. nov., isolated from raw cow's milk with high bacterial count.</title>
        <authorList>
            <person name="Hahne J."/>
            <person name="Isele D."/>
            <person name="Lipski A."/>
        </authorList>
    </citation>
    <scope>NUCLEOTIDE SEQUENCE [LARGE SCALE GENOMIC DNA]</scope>
    <source>
        <strain evidence="6 7">JZ R-183</strain>
    </source>
</reference>
<dbReference type="EC" id="2.3.1.189" evidence="4"/>
<dbReference type="InterPro" id="IPR017813">
    <property type="entry name" value="Mycothiol_AcTrfase"/>
</dbReference>
<dbReference type="InterPro" id="IPR016181">
    <property type="entry name" value="Acyl_CoA_acyltransferase"/>
</dbReference>
<dbReference type="RefSeq" id="WP_121483709.1">
    <property type="nucleotide sequence ID" value="NZ_QQXL01000001.1"/>
</dbReference>
<comment type="similarity">
    <text evidence="4">Belongs to the acetyltransferase family. MshD subfamily.</text>
</comment>
<evidence type="ECO:0000256" key="2">
    <source>
        <dbReference type="ARBA" id="ARBA00022737"/>
    </source>
</evidence>
<dbReference type="SUPFAM" id="SSF55729">
    <property type="entry name" value="Acyl-CoA N-acyltransferases (Nat)"/>
    <property type="match status" value="1"/>
</dbReference>
<comment type="catalytic activity">
    <reaction evidence="4">
        <text>1D-myo-inositol 2-(L-cysteinylamino)-2-deoxy-alpha-D-glucopyranoside + acetyl-CoA = mycothiol + CoA + H(+)</text>
        <dbReference type="Rhea" id="RHEA:26172"/>
        <dbReference type="ChEBI" id="CHEBI:15378"/>
        <dbReference type="ChEBI" id="CHEBI:16768"/>
        <dbReference type="ChEBI" id="CHEBI:57287"/>
        <dbReference type="ChEBI" id="CHEBI:57288"/>
        <dbReference type="ChEBI" id="CHEBI:58887"/>
        <dbReference type="EC" id="2.3.1.189"/>
    </reaction>
</comment>
<comment type="caution">
    <text evidence="4">Lacks conserved residue(s) required for the propagation of feature annotation.</text>
</comment>
<dbReference type="Pfam" id="PF00583">
    <property type="entry name" value="Acetyltransf_1"/>
    <property type="match status" value="2"/>
</dbReference>
<dbReference type="PANTHER" id="PTHR43617">
    <property type="entry name" value="L-AMINO ACID N-ACETYLTRANSFERASE"/>
    <property type="match status" value="1"/>
</dbReference>
<accession>A0A496PLV3</accession>
<feature type="binding site" evidence="4">
    <location>
        <position position="199"/>
    </location>
    <ligand>
        <name>1D-myo-inositol 2-(L-cysteinylamino)-2-deoxy-alpha-D-glucopyranoside</name>
        <dbReference type="ChEBI" id="CHEBI:58887"/>
    </ligand>
</feature>
<proteinExistence type="inferred from homology"/>
<evidence type="ECO:0000256" key="3">
    <source>
        <dbReference type="ARBA" id="ARBA00023315"/>
    </source>
</evidence>
<dbReference type="GO" id="GO:0010125">
    <property type="term" value="P:mycothiol biosynthetic process"/>
    <property type="evidence" value="ECO:0007669"/>
    <property type="project" value="UniProtKB-UniRule"/>
</dbReference>
<sequence>MSQNPASAQREWSLQSFRGRPSDSVLEALAQLARASEEADGNPPFNEQTWVQLRTAEDADSVGGVLAVFVAGPQHNDAEVAGAAVLSSAPDSPTVIEMVVRPENRGRGLGGELAAHLETAMGDAAVEAWSHGDDRAAAQLAQRHGLVPVRDLWRMRRKAAQDVDEAPLPEGVRLRAFEPGRDEQAWLEINAAAFAHHPEQGRMTLNDLLERERSDWFDPAGFLLAVDAADTVLGFHWTKVHPAAQDARGQSSEAVGEVYAVGISPLAQGKGLGKALTVAGLRHLASRGLEHVMLYVDADNEAAVALYRRLGFERWDADVMYARPARLN</sequence>
<dbReference type="PIRSF" id="PIRSF021524">
    <property type="entry name" value="MSH_acetyltransferase"/>
    <property type="match status" value="1"/>
</dbReference>
<evidence type="ECO:0000313" key="6">
    <source>
        <dbReference type="EMBL" id="RKW71446.1"/>
    </source>
</evidence>
<dbReference type="CDD" id="cd04301">
    <property type="entry name" value="NAT_SF"/>
    <property type="match status" value="2"/>
</dbReference>
<feature type="binding site" evidence="4">
    <location>
        <position position="239"/>
    </location>
    <ligand>
        <name>1D-myo-inositol 2-(L-cysteinylamino)-2-deoxy-alpha-D-glucopyranoside</name>
        <dbReference type="ChEBI" id="CHEBI:58887"/>
    </ligand>
</feature>
<dbReference type="Proteomes" id="UP000273119">
    <property type="component" value="Unassembled WGS sequence"/>
</dbReference>
<keyword evidence="1 4" id="KW-0808">Transferase</keyword>